<name>A0A2W5PDC5_9SPHN</name>
<feature type="binding site" evidence="17">
    <location>
        <position position="56"/>
    </location>
    <ligand>
        <name>[4Fe-4S] cluster</name>
        <dbReference type="ChEBI" id="CHEBI:49883"/>
        <note>4Fe-4S-S-AdoMet</note>
    </ligand>
</feature>
<evidence type="ECO:0000256" key="8">
    <source>
        <dbReference type="ARBA" id="ARBA00022723"/>
    </source>
</evidence>
<proteinExistence type="inferred from homology"/>
<dbReference type="SFLD" id="SFLDG01065">
    <property type="entry name" value="anaerobic_coproporphyrinogen-I"/>
    <property type="match status" value="1"/>
</dbReference>
<dbReference type="NCBIfam" id="TIGR00538">
    <property type="entry name" value="hemN"/>
    <property type="match status" value="1"/>
</dbReference>
<feature type="binding site" evidence="16">
    <location>
        <position position="178"/>
    </location>
    <ligand>
        <name>S-adenosyl-L-methionine</name>
        <dbReference type="ChEBI" id="CHEBI:59789"/>
        <label>2</label>
    </ligand>
</feature>
<feature type="binding site" evidence="17">
    <location>
        <position position="63"/>
    </location>
    <ligand>
        <name>[4Fe-4S] cluster</name>
        <dbReference type="ChEBI" id="CHEBI:49883"/>
        <note>4Fe-4S-S-AdoMet</note>
    </ligand>
</feature>
<protein>
    <recommendedName>
        <fullName evidence="15">Coproporphyrinogen-III oxidase</fullName>
        <ecNumber evidence="15">1.3.98.3</ecNumber>
    </recommendedName>
</protein>
<dbReference type="PIRSF" id="PIRSF000167">
    <property type="entry name" value="HemN"/>
    <property type="match status" value="1"/>
</dbReference>
<evidence type="ECO:0000256" key="12">
    <source>
        <dbReference type="ARBA" id="ARBA00023244"/>
    </source>
</evidence>
<sequence>MWTYYPDLLARPVPRYTSYPTAAEFTASVGGADMAAALARVEPDEQISLYLHIPYCREICWYCGCNTGAATREARLAAYVGRLHDEIDLVAARLGGRGRVGRIAFGGGSPNAIAPAAFSALLEHVTRAFGCRWPIISVELDPRGFDEEWAAALAAVGVERASLGVQTLDPAIQALIGRVQPHEHIARTVGLLRQAGVRSLNFDLMYGLPGQDTAALSETLEAALALAPDRLAVFGYAHVPQIIPRQRRIDAARLPGAAARFEQAAYAHDFLLDRGFEAVGFDHFARPGDPLARAVREGGVRRNFQGFTDDTATCLLGLGASAISAFPDRLLQNEKNTGRYQLAVGAGRFPVERGVWRSAEDRARGRIIEQLLTTGRADLAPLLERTCFRAPLLDFERRGLLAWQGSVIVLTPAALPYARAIAARIDAYRDQSAGRFSHAV</sequence>
<evidence type="ECO:0000256" key="2">
    <source>
        <dbReference type="ARBA" id="ARBA00004785"/>
    </source>
</evidence>
<comment type="catalytic activity">
    <reaction evidence="14 15">
        <text>coproporphyrinogen III + 2 S-adenosyl-L-methionine = protoporphyrinogen IX + 2 5'-deoxyadenosine + 2 L-methionine + 2 CO2</text>
        <dbReference type="Rhea" id="RHEA:15425"/>
        <dbReference type="ChEBI" id="CHEBI:16526"/>
        <dbReference type="ChEBI" id="CHEBI:17319"/>
        <dbReference type="ChEBI" id="CHEBI:57307"/>
        <dbReference type="ChEBI" id="CHEBI:57309"/>
        <dbReference type="ChEBI" id="CHEBI:57844"/>
        <dbReference type="ChEBI" id="CHEBI:59789"/>
        <dbReference type="EC" id="1.3.98.3"/>
    </reaction>
</comment>
<comment type="cofactor">
    <cofactor evidence="15 17">
        <name>[4Fe-4S] cluster</name>
        <dbReference type="ChEBI" id="CHEBI:49883"/>
    </cofactor>
    <text evidence="15 17">Binds 1 [4Fe-4S] cluster. The cluster is coordinated with 3 cysteines and an exchangeable S-adenosyl-L-methionine.</text>
</comment>
<comment type="similarity">
    <text evidence="3 15">Belongs to the anaerobic coproporphyrinogen-III oxidase family.</text>
</comment>
<dbReference type="PROSITE" id="PS51918">
    <property type="entry name" value="RADICAL_SAM"/>
    <property type="match status" value="1"/>
</dbReference>
<dbReference type="CDD" id="cd01335">
    <property type="entry name" value="Radical_SAM"/>
    <property type="match status" value="1"/>
</dbReference>
<evidence type="ECO:0000256" key="15">
    <source>
        <dbReference type="PIRNR" id="PIRNR000167"/>
    </source>
</evidence>
<evidence type="ECO:0000256" key="11">
    <source>
        <dbReference type="ARBA" id="ARBA00023014"/>
    </source>
</evidence>
<dbReference type="SUPFAM" id="SSF102114">
    <property type="entry name" value="Radical SAM enzymes"/>
    <property type="match status" value="1"/>
</dbReference>
<dbReference type="Gene3D" id="3.80.30.20">
    <property type="entry name" value="tm_1862 like domain"/>
    <property type="match status" value="1"/>
</dbReference>
<evidence type="ECO:0000256" key="5">
    <source>
        <dbReference type="ARBA" id="ARBA00022485"/>
    </source>
</evidence>
<reference evidence="19 20" key="1">
    <citation type="submission" date="2017-08" db="EMBL/GenBank/DDBJ databases">
        <title>Infants hospitalized years apart are colonized by the same room-sourced microbial strains.</title>
        <authorList>
            <person name="Brooks B."/>
            <person name="Olm M.R."/>
            <person name="Firek B.A."/>
            <person name="Baker R."/>
            <person name="Thomas B.C."/>
            <person name="Morowitz M.J."/>
            <person name="Banfield J.F."/>
        </authorList>
    </citation>
    <scope>NUCLEOTIDE SEQUENCE [LARGE SCALE GENOMIC DNA]</scope>
    <source>
        <strain evidence="19">S2_005_001_R1_22</strain>
    </source>
</reference>
<dbReference type="GO" id="GO:0006782">
    <property type="term" value="P:protoporphyrinogen IX biosynthetic process"/>
    <property type="evidence" value="ECO:0007669"/>
    <property type="project" value="UniProtKB-UniPathway"/>
</dbReference>
<dbReference type="PANTHER" id="PTHR13932">
    <property type="entry name" value="COPROPORPHYRINIGEN III OXIDASE"/>
    <property type="match status" value="1"/>
</dbReference>
<dbReference type="EMBL" id="QFQI01000004">
    <property type="protein sequence ID" value="PZQ60855.1"/>
    <property type="molecule type" value="Genomic_DNA"/>
</dbReference>
<evidence type="ECO:0000256" key="10">
    <source>
        <dbReference type="ARBA" id="ARBA00023004"/>
    </source>
</evidence>
<keyword evidence="10 15" id="KW-0408">Iron</keyword>
<comment type="caution">
    <text evidence="19">The sequence shown here is derived from an EMBL/GenBank/DDBJ whole genome shotgun (WGS) entry which is preliminary data.</text>
</comment>
<keyword evidence="5 15" id="KW-0004">4Fe-4S</keyword>
<feature type="binding site" evidence="16">
    <location>
        <begin position="62"/>
        <end position="64"/>
    </location>
    <ligand>
        <name>S-adenosyl-L-methionine</name>
        <dbReference type="ChEBI" id="CHEBI:59789"/>
        <label>2</label>
    </ligand>
</feature>
<dbReference type="GO" id="GO:0046872">
    <property type="term" value="F:metal ion binding"/>
    <property type="evidence" value="ECO:0007669"/>
    <property type="project" value="UniProtKB-KW"/>
</dbReference>
<dbReference type="InterPro" id="IPR006638">
    <property type="entry name" value="Elp3/MiaA/NifB-like_rSAM"/>
</dbReference>
<feature type="binding site" evidence="16">
    <location>
        <position position="107"/>
    </location>
    <ligand>
        <name>S-adenosyl-L-methionine</name>
        <dbReference type="ChEBI" id="CHEBI:59789"/>
        <label>1</label>
    </ligand>
</feature>
<feature type="binding site" evidence="16">
    <location>
        <position position="139"/>
    </location>
    <ligand>
        <name>S-adenosyl-L-methionine</name>
        <dbReference type="ChEBI" id="CHEBI:59789"/>
        <label>1</label>
    </ligand>
</feature>
<keyword evidence="12 15" id="KW-0627">Porphyrin biosynthesis</keyword>
<evidence type="ECO:0000313" key="19">
    <source>
        <dbReference type="EMBL" id="PZQ60855.1"/>
    </source>
</evidence>
<feature type="binding site" evidence="16">
    <location>
        <position position="50"/>
    </location>
    <ligand>
        <name>S-adenosyl-L-methionine</name>
        <dbReference type="ChEBI" id="CHEBI:59789"/>
        <label>1</label>
    </ligand>
</feature>
<feature type="binding site" evidence="16">
    <location>
        <position position="323"/>
    </location>
    <ligand>
        <name>S-adenosyl-L-methionine</name>
        <dbReference type="ChEBI" id="CHEBI:59789"/>
        <label>1</label>
    </ligand>
</feature>
<keyword evidence="7 15" id="KW-0949">S-adenosyl-L-methionine</keyword>
<dbReference type="EC" id="1.3.98.3" evidence="15"/>
<feature type="binding site" evidence="17">
    <location>
        <position position="60"/>
    </location>
    <ligand>
        <name>[4Fe-4S] cluster</name>
        <dbReference type="ChEBI" id="CHEBI:49883"/>
        <note>4Fe-4S-S-AdoMet</note>
    </ligand>
</feature>
<evidence type="ECO:0000256" key="4">
    <source>
        <dbReference type="ARBA" id="ARBA00011245"/>
    </source>
</evidence>
<dbReference type="GO" id="GO:0051539">
    <property type="term" value="F:4 iron, 4 sulfur cluster binding"/>
    <property type="evidence" value="ECO:0007669"/>
    <property type="project" value="UniProtKB-KW"/>
</dbReference>
<keyword evidence="6 15" id="KW-0963">Cytoplasm</keyword>
<evidence type="ECO:0000256" key="16">
    <source>
        <dbReference type="PIRSR" id="PIRSR000167-1"/>
    </source>
</evidence>
<accession>A0A2W5PDC5</accession>
<dbReference type="InterPro" id="IPR007197">
    <property type="entry name" value="rSAM"/>
</dbReference>
<evidence type="ECO:0000259" key="18">
    <source>
        <dbReference type="PROSITE" id="PS51918"/>
    </source>
</evidence>
<comment type="subunit">
    <text evidence="4">Monomer.</text>
</comment>
<dbReference type="AlphaFoldDB" id="A0A2W5PDC5"/>
<organism evidence="19 20">
    <name type="scientific">Sphingomonas taxi</name>
    <dbReference type="NCBI Taxonomy" id="1549858"/>
    <lineage>
        <taxon>Bacteria</taxon>
        <taxon>Pseudomonadati</taxon>
        <taxon>Pseudomonadota</taxon>
        <taxon>Alphaproteobacteria</taxon>
        <taxon>Sphingomonadales</taxon>
        <taxon>Sphingomonadaceae</taxon>
        <taxon>Sphingomonas</taxon>
    </lineage>
</organism>
<dbReference type="SFLD" id="SFLDS00029">
    <property type="entry name" value="Radical_SAM"/>
    <property type="match status" value="1"/>
</dbReference>
<keyword evidence="11 15" id="KW-0411">Iron-sulfur</keyword>
<dbReference type="InterPro" id="IPR058240">
    <property type="entry name" value="rSAM_sf"/>
</dbReference>
<evidence type="ECO:0000256" key="14">
    <source>
        <dbReference type="ARBA" id="ARBA00048321"/>
    </source>
</evidence>
<comment type="pathway">
    <text evidence="2 15">Porphyrin-containing compound metabolism; protoporphyrin-IX biosynthesis; protoporphyrinogen-IX from coproporphyrinogen-III (AdoMet route): step 1/1.</text>
</comment>
<evidence type="ECO:0000256" key="7">
    <source>
        <dbReference type="ARBA" id="ARBA00022691"/>
    </source>
</evidence>
<dbReference type="InterPro" id="IPR004558">
    <property type="entry name" value="Coprogen_oxidase_HemN"/>
</dbReference>
<keyword evidence="9 15" id="KW-0560">Oxidoreductase</keyword>
<gene>
    <name evidence="19" type="primary">hemN</name>
    <name evidence="19" type="ORF">DI544_07950</name>
</gene>
<evidence type="ECO:0000256" key="6">
    <source>
        <dbReference type="ARBA" id="ARBA00022490"/>
    </source>
</evidence>
<dbReference type="SMART" id="SM00729">
    <property type="entry name" value="Elp3"/>
    <property type="match status" value="1"/>
</dbReference>
<dbReference type="InterPro" id="IPR034505">
    <property type="entry name" value="Coproporphyrinogen-III_oxidase"/>
</dbReference>
<dbReference type="UniPathway" id="UPA00251">
    <property type="reaction ID" value="UER00323"/>
</dbReference>
<evidence type="ECO:0000256" key="17">
    <source>
        <dbReference type="PIRSR" id="PIRSR000167-2"/>
    </source>
</evidence>
<dbReference type="GO" id="GO:0004109">
    <property type="term" value="F:coproporphyrinogen oxidase activity"/>
    <property type="evidence" value="ECO:0007669"/>
    <property type="project" value="InterPro"/>
</dbReference>
<dbReference type="InterPro" id="IPR023404">
    <property type="entry name" value="rSAM_horseshoe"/>
</dbReference>
<dbReference type="PANTHER" id="PTHR13932:SF6">
    <property type="entry name" value="OXYGEN-INDEPENDENT COPROPORPHYRINOGEN III OXIDASE"/>
    <property type="match status" value="1"/>
</dbReference>
<comment type="function">
    <text evidence="13">Involved in the heme biosynthesis. Catalyzes the anaerobic oxidative decarboxylation of propionate groups of rings A and B of coproporphyrinogen III to yield the vinyl groups in protoporphyrinogen IX.</text>
</comment>
<dbReference type="GO" id="GO:0051989">
    <property type="term" value="F:coproporphyrinogen dehydrogenase activity"/>
    <property type="evidence" value="ECO:0007669"/>
    <property type="project" value="UniProtKB-EC"/>
</dbReference>
<dbReference type="Proteomes" id="UP000249229">
    <property type="component" value="Unassembled WGS sequence"/>
</dbReference>
<evidence type="ECO:0000256" key="1">
    <source>
        <dbReference type="ARBA" id="ARBA00004496"/>
    </source>
</evidence>
<comment type="subcellular location">
    <subcellularLocation>
        <location evidence="1 15">Cytoplasm</location>
    </subcellularLocation>
</comment>
<feature type="binding site" evidence="16">
    <location>
        <position position="166"/>
    </location>
    <ligand>
        <name>S-adenosyl-L-methionine</name>
        <dbReference type="ChEBI" id="CHEBI:59789"/>
        <label>2</label>
    </ligand>
</feature>
<evidence type="ECO:0000256" key="13">
    <source>
        <dbReference type="ARBA" id="ARBA00024295"/>
    </source>
</evidence>
<evidence type="ECO:0000313" key="20">
    <source>
        <dbReference type="Proteomes" id="UP000249229"/>
    </source>
</evidence>
<feature type="domain" description="Radical SAM core" evidence="18">
    <location>
        <begin position="41"/>
        <end position="265"/>
    </location>
</feature>
<evidence type="ECO:0000256" key="9">
    <source>
        <dbReference type="ARBA" id="ARBA00023002"/>
    </source>
</evidence>
<keyword evidence="8 15" id="KW-0479">Metal-binding</keyword>
<dbReference type="Pfam" id="PF04055">
    <property type="entry name" value="Radical_SAM"/>
    <property type="match status" value="1"/>
</dbReference>
<dbReference type="GO" id="GO:0005737">
    <property type="term" value="C:cytoplasm"/>
    <property type="evidence" value="ECO:0007669"/>
    <property type="project" value="UniProtKB-SubCell"/>
</dbReference>
<feature type="binding site" evidence="16">
    <location>
        <position position="203"/>
    </location>
    <ligand>
        <name>S-adenosyl-L-methionine</name>
        <dbReference type="ChEBI" id="CHEBI:59789"/>
        <label>2</label>
    </ligand>
</feature>
<evidence type="ECO:0000256" key="3">
    <source>
        <dbReference type="ARBA" id="ARBA00005493"/>
    </source>
</evidence>
<dbReference type="Gene3D" id="1.10.10.920">
    <property type="match status" value="1"/>
</dbReference>
<feature type="binding site" evidence="16">
    <location>
        <position position="237"/>
    </location>
    <ligand>
        <name>S-adenosyl-L-methionine</name>
        <dbReference type="ChEBI" id="CHEBI:59789"/>
        <label>2</label>
    </ligand>
</feature>